<evidence type="ECO:0000313" key="18">
    <source>
        <dbReference type="Proteomes" id="UP001562065"/>
    </source>
</evidence>
<evidence type="ECO:0000256" key="2">
    <source>
        <dbReference type="ARBA" id="ARBA00022552"/>
    </source>
</evidence>
<dbReference type="InterPro" id="IPR006224">
    <property type="entry name" value="PsdUridine_synth_RluA-like_CS"/>
</dbReference>
<dbReference type="Gene3D" id="3.30.2350.10">
    <property type="entry name" value="Pseudouridine synthase"/>
    <property type="match status" value="1"/>
</dbReference>
<dbReference type="CDD" id="cd02869">
    <property type="entry name" value="PseudoU_synth_RluA_like"/>
    <property type="match status" value="1"/>
</dbReference>
<keyword evidence="18" id="KW-1185">Reference proteome</keyword>
<evidence type="ECO:0000256" key="8">
    <source>
        <dbReference type="ARBA" id="ARBA00038944"/>
    </source>
</evidence>
<evidence type="ECO:0000256" key="13">
    <source>
        <dbReference type="ARBA" id="ARBA00042844"/>
    </source>
</evidence>
<evidence type="ECO:0000256" key="3">
    <source>
        <dbReference type="ARBA" id="ARBA00022694"/>
    </source>
</evidence>
<evidence type="ECO:0000256" key="11">
    <source>
        <dbReference type="ARBA" id="ARBA00041266"/>
    </source>
</evidence>
<dbReference type="PANTHER" id="PTHR21600:SF91">
    <property type="entry name" value="DUAL-SPECIFICITY RNA PSEUDOURIDINE SYNTHASE RLUA"/>
    <property type="match status" value="1"/>
</dbReference>
<evidence type="ECO:0000256" key="12">
    <source>
        <dbReference type="ARBA" id="ARBA00042372"/>
    </source>
</evidence>
<dbReference type="Proteomes" id="UP001562065">
    <property type="component" value="Unassembled WGS sequence"/>
</dbReference>
<comment type="catalytic activity">
    <reaction evidence="6">
        <text>uridine(746) in 23S rRNA = pseudouridine(746) in 23S rRNA</text>
        <dbReference type="Rhea" id="RHEA:42548"/>
        <dbReference type="Rhea" id="RHEA-COMP:10109"/>
        <dbReference type="Rhea" id="RHEA-COMP:10110"/>
        <dbReference type="ChEBI" id="CHEBI:65314"/>
        <dbReference type="ChEBI" id="CHEBI:65315"/>
        <dbReference type="EC" id="5.4.99.29"/>
    </reaction>
</comment>
<dbReference type="InterPro" id="IPR020103">
    <property type="entry name" value="PsdUridine_synth_cat_dom_sf"/>
</dbReference>
<accession>A0ABV4AHN7</accession>
<evidence type="ECO:0000313" key="17">
    <source>
        <dbReference type="EMBL" id="MEY1662028.1"/>
    </source>
</evidence>
<dbReference type="InterPro" id="IPR006145">
    <property type="entry name" value="PsdUridine_synth_RsuA/RluA"/>
</dbReference>
<comment type="similarity">
    <text evidence="1">Belongs to the pseudouridine synthase RluA family.</text>
</comment>
<dbReference type="PROSITE" id="PS01129">
    <property type="entry name" value="PSI_RLU"/>
    <property type="match status" value="1"/>
</dbReference>
<organism evidence="17 18">
    <name type="scientific">Isoalcanivorax beigongshangi</name>
    <dbReference type="NCBI Taxonomy" id="3238810"/>
    <lineage>
        <taxon>Bacteria</taxon>
        <taxon>Pseudomonadati</taxon>
        <taxon>Pseudomonadota</taxon>
        <taxon>Gammaproteobacteria</taxon>
        <taxon>Oceanospirillales</taxon>
        <taxon>Alcanivoracaceae</taxon>
        <taxon>Isoalcanivorax</taxon>
    </lineage>
</organism>
<evidence type="ECO:0000256" key="14">
    <source>
        <dbReference type="ARBA" id="ARBA00042883"/>
    </source>
</evidence>
<evidence type="ECO:0000256" key="5">
    <source>
        <dbReference type="ARBA" id="ARBA00036184"/>
    </source>
</evidence>
<dbReference type="Pfam" id="PF00849">
    <property type="entry name" value="PseudoU_synth_2"/>
    <property type="match status" value="1"/>
</dbReference>
<gene>
    <name evidence="17" type="ORF">AB5I84_07685</name>
</gene>
<dbReference type="PANTHER" id="PTHR21600">
    <property type="entry name" value="MITOCHONDRIAL RNA PSEUDOURIDINE SYNTHASE"/>
    <property type="match status" value="1"/>
</dbReference>
<evidence type="ECO:0000256" key="4">
    <source>
        <dbReference type="ARBA" id="ARBA00023235"/>
    </source>
</evidence>
<keyword evidence="4 17" id="KW-0413">Isomerase</keyword>
<evidence type="ECO:0000256" key="7">
    <source>
        <dbReference type="ARBA" id="ARBA00037305"/>
    </source>
</evidence>
<dbReference type="EC" id="5.4.99.28" evidence="8"/>
<sequence>MIERPYRIVAPCLEPVRTLYRDAHCWVVEKPSQLLSVPGRGPENHDSVTSRLQQQDAEVRVVHRLDLDTSGLMVFACTAAAQRRLNDAFAQRQVDKTYEAVVAGAVRLAEGEIDLPLRPDWLRRPRQKVCHRLGKPSLTRYKVLASEPDRTRLALYPITGRSHQLRLHLRAIGHPILGCDLYAPLSHLAASPRLLLHATALGFAHPDDGRWMTFESPAPF</sequence>
<keyword evidence="3" id="KW-0819">tRNA processing</keyword>
<evidence type="ECO:0000256" key="15">
    <source>
        <dbReference type="ARBA" id="ARBA00043143"/>
    </source>
</evidence>
<comment type="function">
    <text evidence="7">Dual specificity enzyme that catalyzes the synthesis of pseudouridine from uracil-746 in 23S ribosomal RNA and from uracil-32 in the anticodon stem and loop of transfer RNAs.</text>
</comment>
<evidence type="ECO:0000256" key="10">
    <source>
        <dbReference type="ARBA" id="ARBA00039988"/>
    </source>
</evidence>
<evidence type="ECO:0000256" key="6">
    <source>
        <dbReference type="ARBA" id="ARBA00036916"/>
    </source>
</evidence>
<evidence type="ECO:0000256" key="1">
    <source>
        <dbReference type="ARBA" id="ARBA00010876"/>
    </source>
</evidence>
<dbReference type="SUPFAM" id="SSF55120">
    <property type="entry name" value="Pseudouridine synthase"/>
    <property type="match status" value="1"/>
</dbReference>
<evidence type="ECO:0000259" key="16">
    <source>
        <dbReference type="Pfam" id="PF00849"/>
    </source>
</evidence>
<keyword evidence="2" id="KW-0698">rRNA processing</keyword>
<dbReference type="GO" id="GO:0016853">
    <property type="term" value="F:isomerase activity"/>
    <property type="evidence" value="ECO:0007669"/>
    <property type="project" value="UniProtKB-KW"/>
</dbReference>
<comment type="catalytic activity">
    <reaction evidence="5">
        <text>uridine(32) in tRNA = pseudouridine(32) in tRNA</text>
        <dbReference type="Rhea" id="RHEA:42544"/>
        <dbReference type="Rhea" id="RHEA-COMP:10107"/>
        <dbReference type="Rhea" id="RHEA-COMP:10108"/>
        <dbReference type="ChEBI" id="CHEBI:65314"/>
        <dbReference type="ChEBI" id="CHEBI:65315"/>
        <dbReference type="EC" id="5.4.99.28"/>
    </reaction>
</comment>
<protein>
    <recommendedName>
        <fullName evidence="10">Dual-specificity RNA pseudouridine synthase RluA</fullName>
        <ecNumber evidence="8">5.4.99.28</ecNumber>
        <ecNumber evidence="9">5.4.99.29</ecNumber>
    </recommendedName>
    <alternativeName>
        <fullName evidence="11">23S rRNA pseudouridine(746) synthase</fullName>
    </alternativeName>
    <alternativeName>
        <fullName evidence="14">Ribosomal large subunit pseudouridine synthase A</fullName>
    </alternativeName>
    <alternativeName>
        <fullName evidence="13">rRNA pseudouridylate synthase A</fullName>
    </alternativeName>
    <alternativeName>
        <fullName evidence="15">rRNA-uridine isomerase A</fullName>
    </alternativeName>
    <alternativeName>
        <fullName evidence="12">tRNA pseudouridine(32) synthase</fullName>
    </alternativeName>
</protein>
<name>A0ABV4AHN7_9GAMM</name>
<dbReference type="InterPro" id="IPR050188">
    <property type="entry name" value="RluA_PseudoU_synthase"/>
</dbReference>
<dbReference type="RefSeq" id="WP_369455272.1">
    <property type="nucleotide sequence ID" value="NZ_JBGCUO010000001.1"/>
</dbReference>
<proteinExistence type="inferred from homology"/>
<dbReference type="EMBL" id="JBGCUO010000001">
    <property type="protein sequence ID" value="MEY1662028.1"/>
    <property type="molecule type" value="Genomic_DNA"/>
</dbReference>
<dbReference type="EC" id="5.4.99.29" evidence="9"/>
<evidence type="ECO:0000256" key="9">
    <source>
        <dbReference type="ARBA" id="ARBA00038945"/>
    </source>
</evidence>
<feature type="domain" description="Pseudouridine synthase RsuA/RluA-like" evidence="16">
    <location>
        <begin position="25"/>
        <end position="170"/>
    </location>
</feature>
<reference evidence="17 18" key="1">
    <citation type="submission" date="2024-07" db="EMBL/GenBank/DDBJ databases">
        <authorList>
            <person name="Ren Q."/>
        </authorList>
    </citation>
    <scope>NUCLEOTIDE SEQUENCE [LARGE SCALE GENOMIC DNA]</scope>
    <source>
        <strain evidence="17 18">REN37</strain>
    </source>
</reference>
<comment type="caution">
    <text evidence="17">The sequence shown here is derived from an EMBL/GenBank/DDBJ whole genome shotgun (WGS) entry which is preliminary data.</text>
</comment>